<evidence type="ECO:0000256" key="1">
    <source>
        <dbReference type="ARBA" id="ARBA00001936"/>
    </source>
</evidence>
<comment type="catalytic activity">
    <reaction evidence="9">
        <text>a 3'-end 3'-phospho-ribonucleotide-RNA + a 5'-end dephospho-ribonucleoside-RNA + GTP = a ribonucleotidyl-ribonucleotide-RNA + GMP + diphosphate</text>
        <dbReference type="Rhea" id="RHEA:68076"/>
        <dbReference type="Rhea" id="RHEA-COMP:10463"/>
        <dbReference type="Rhea" id="RHEA-COMP:13936"/>
        <dbReference type="Rhea" id="RHEA-COMP:17355"/>
        <dbReference type="ChEBI" id="CHEBI:33019"/>
        <dbReference type="ChEBI" id="CHEBI:37565"/>
        <dbReference type="ChEBI" id="CHEBI:58115"/>
        <dbReference type="ChEBI" id="CHEBI:83062"/>
        <dbReference type="ChEBI" id="CHEBI:138284"/>
        <dbReference type="ChEBI" id="CHEBI:173118"/>
        <dbReference type="EC" id="6.5.1.8"/>
    </reaction>
</comment>
<dbReference type="InterPro" id="IPR001233">
    <property type="entry name" value="RtcB"/>
</dbReference>
<keyword evidence="5" id="KW-0547">Nucleotide-binding</keyword>
<dbReference type="Proteomes" id="UP000295818">
    <property type="component" value="Unassembled WGS sequence"/>
</dbReference>
<dbReference type="PANTHER" id="PTHR11118">
    <property type="entry name" value="RNA-SPLICING LIGASE RTCB HOMOLOG"/>
    <property type="match status" value="1"/>
</dbReference>
<keyword evidence="3 10" id="KW-0436">Ligase</keyword>
<evidence type="ECO:0000256" key="2">
    <source>
        <dbReference type="ARBA" id="ARBA00012726"/>
    </source>
</evidence>
<dbReference type="PANTHER" id="PTHR11118:SF1">
    <property type="entry name" value="RNA-SPLICING LIGASE RTCB HOMOLOG"/>
    <property type="match status" value="1"/>
</dbReference>
<comment type="cofactor">
    <cofactor evidence="1">
        <name>Mn(2+)</name>
        <dbReference type="ChEBI" id="CHEBI:29035"/>
    </cofactor>
</comment>
<accession>A0ABY2B8I4</accession>
<dbReference type="GO" id="GO:0016874">
    <property type="term" value="F:ligase activity"/>
    <property type="evidence" value="ECO:0007669"/>
    <property type="project" value="UniProtKB-KW"/>
</dbReference>
<keyword evidence="7" id="KW-0342">GTP-binding</keyword>
<evidence type="ECO:0000256" key="9">
    <source>
        <dbReference type="ARBA" id="ARBA00047746"/>
    </source>
</evidence>
<comment type="caution">
    <text evidence="10">The sequence shown here is derived from an EMBL/GenBank/DDBJ whole genome shotgun (WGS) entry which is preliminary data.</text>
</comment>
<gene>
    <name evidence="10" type="ORF">EV644_12953</name>
</gene>
<evidence type="ECO:0000256" key="6">
    <source>
        <dbReference type="ARBA" id="ARBA00022800"/>
    </source>
</evidence>
<dbReference type="EC" id="6.5.1.8" evidence="2"/>
<keyword evidence="6" id="KW-0692">RNA repair</keyword>
<evidence type="ECO:0000256" key="4">
    <source>
        <dbReference type="ARBA" id="ARBA00022723"/>
    </source>
</evidence>
<keyword evidence="4" id="KW-0479">Metal-binding</keyword>
<evidence type="ECO:0000256" key="8">
    <source>
        <dbReference type="ARBA" id="ARBA00023211"/>
    </source>
</evidence>
<name>A0ABY2B8I4_9ACTN</name>
<dbReference type="Gene3D" id="3.90.1860.10">
    <property type="entry name" value="tRNA-splicing ligase RtcB"/>
    <property type="match status" value="1"/>
</dbReference>
<sequence>MDKLDRATPRGVGRGAVWRLQGRDELEQVLRGGARYAVAQGDGGLRDLERCEDSGAVSDADPGQVSDRAFERGLEQVGSLGSGNHFLEVQVVDEVYDEVAAETMGLARDQVCVMIHCVRVVSAIRSAPTMSG</sequence>
<dbReference type="Pfam" id="PF01139">
    <property type="entry name" value="RtcB"/>
    <property type="match status" value="1"/>
</dbReference>
<keyword evidence="11" id="KW-1185">Reference proteome</keyword>
<evidence type="ECO:0000313" key="11">
    <source>
        <dbReference type="Proteomes" id="UP000295818"/>
    </source>
</evidence>
<keyword evidence="8" id="KW-0464">Manganese</keyword>
<proteinExistence type="predicted"/>
<organism evidence="10 11">
    <name type="scientific">Kribbella orskensis</name>
    <dbReference type="NCBI Taxonomy" id="2512216"/>
    <lineage>
        <taxon>Bacteria</taxon>
        <taxon>Bacillati</taxon>
        <taxon>Actinomycetota</taxon>
        <taxon>Actinomycetes</taxon>
        <taxon>Propionibacteriales</taxon>
        <taxon>Kribbellaceae</taxon>
        <taxon>Kribbella</taxon>
    </lineage>
</organism>
<dbReference type="SUPFAM" id="SSF103365">
    <property type="entry name" value="Hypothetical protein PH1602"/>
    <property type="match status" value="1"/>
</dbReference>
<protein>
    <recommendedName>
        <fullName evidence="2">3'-phosphate/5'-hydroxy nucleic acid ligase</fullName>
        <ecNumber evidence="2">6.5.1.8</ecNumber>
    </recommendedName>
</protein>
<dbReference type="InterPro" id="IPR036025">
    <property type="entry name" value="RtcB-like_sf"/>
</dbReference>
<evidence type="ECO:0000256" key="5">
    <source>
        <dbReference type="ARBA" id="ARBA00022741"/>
    </source>
</evidence>
<evidence type="ECO:0000313" key="10">
    <source>
        <dbReference type="EMBL" id="TCO11685.1"/>
    </source>
</evidence>
<reference evidence="10 11" key="1">
    <citation type="journal article" date="2015" name="Stand. Genomic Sci.">
        <title>Genomic Encyclopedia of Bacterial and Archaeal Type Strains, Phase III: the genomes of soil and plant-associated and newly described type strains.</title>
        <authorList>
            <person name="Whitman W.B."/>
            <person name="Woyke T."/>
            <person name="Klenk H.P."/>
            <person name="Zhou Y."/>
            <person name="Lilburn T.G."/>
            <person name="Beck B.J."/>
            <person name="De Vos P."/>
            <person name="Vandamme P."/>
            <person name="Eisen J.A."/>
            <person name="Garrity G."/>
            <person name="Hugenholtz P."/>
            <person name="Kyrpides N.C."/>
        </authorList>
    </citation>
    <scope>NUCLEOTIDE SEQUENCE [LARGE SCALE GENOMIC DNA]</scope>
    <source>
        <strain evidence="10 11">VKM Ac-2538</strain>
    </source>
</reference>
<evidence type="ECO:0000256" key="3">
    <source>
        <dbReference type="ARBA" id="ARBA00022598"/>
    </source>
</evidence>
<evidence type="ECO:0000256" key="7">
    <source>
        <dbReference type="ARBA" id="ARBA00023134"/>
    </source>
</evidence>
<dbReference type="EMBL" id="SLWM01000029">
    <property type="protein sequence ID" value="TCO11685.1"/>
    <property type="molecule type" value="Genomic_DNA"/>
</dbReference>